<feature type="transmembrane region" description="Helical" evidence="6">
    <location>
        <begin position="85"/>
        <end position="107"/>
    </location>
</feature>
<dbReference type="GO" id="GO:0005886">
    <property type="term" value="C:plasma membrane"/>
    <property type="evidence" value="ECO:0007669"/>
    <property type="project" value="UniProtKB-SubCell"/>
</dbReference>
<keyword evidence="4 6" id="KW-1133">Transmembrane helix</keyword>
<dbReference type="PANTHER" id="PTHR30213:SF0">
    <property type="entry name" value="UPF0761 MEMBRANE PROTEIN YIHY"/>
    <property type="match status" value="1"/>
</dbReference>
<accession>A0A923LMU3</accession>
<dbReference type="Pfam" id="PF03631">
    <property type="entry name" value="Virul_fac_BrkB"/>
    <property type="match status" value="1"/>
</dbReference>
<dbReference type="NCBIfam" id="TIGR00765">
    <property type="entry name" value="yihY_not_rbn"/>
    <property type="match status" value="1"/>
</dbReference>
<dbReference type="RefSeq" id="WP_186866622.1">
    <property type="nucleotide sequence ID" value="NZ_JACOPH010000003.1"/>
</dbReference>
<name>A0A923LMU3_9FIRM</name>
<evidence type="ECO:0000313" key="8">
    <source>
        <dbReference type="Proteomes" id="UP000606720"/>
    </source>
</evidence>
<keyword evidence="8" id="KW-1185">Reference proteome</keyword>
<keyword evidence="5 6" id="KW-0472">Membrane</keyword>
<comment type="caution">
    <text evidence="7">The sequence shown here is derived from an EMBL/GenBank/DDBJ whole genome shotgun (WGS) entry which is preliminary data.</text>
</comment>
<dbReference type="PANTHER" id="PTHR30213">
    <property type="entry name" value="INNER MEMBRANE PROTEIN YHJD"/>
    <property type="match status" value="1"/>
</dbReference>
<feature type="transmembrane region" description="Helical" evidence="6">
    <location>
        <begin position="211"/>
        <end position="232"/>
    </location>
</feature>
<comment type="subcellular location">
    <subcellularLocation>
        <location evidence="1">Cell membrane</location>
        <topology evidence="1">Multi-pass membrane protein</topology>
    </subcellularLocation>
</comment>
<keyword evidence="2" id="KW-1003">Cell membrane</keyword>
<feature type="transmembrane region" description="Helical" evidence="6">
    <location>
        <begin position="127"/>
        <end position="150"/>
    </location>
</feature>
<evidence type="ECO:0000256" key="2">
    <source>
        <dbReference type="ARBA" id="ARBA00022475"/>
    </source>
</evidence>
<evidence type="ECO:0000256" key="5">
    <source>
        <dbReference type="ARBA" id="ARBA00023136"/>
    </source>
</evidence>
<evidence type="ECO:0000256" key="4">
    <source>
        <dbReference type="ARBA" id="ARBA00022989"/>
    </source>
</evidence>
<dbReference type="AlphaFoldDB" id="A0A923LMU3"/>
<evidence type="ECO:0000256" key="6">
    <source>
        <dbReference type="SAM" id="Phobius"/>
    </source>
</evidence>
<feature type="transmembrane region" description="Helical" evidence="6">
    <location>
        <begin position="21"/>
        <end position="43"/>
    </location>
</feature>
<gene>
    <name evidence="7" type="ORF">H8S17_06125</name>
</gene>
<evidence type="ECO:0000313" key="7">
    <source>
        <dbReference type="EMBL" id="MBC5713795.1"/>
    </source>
</evidence>
<dbReference type="EMBL" id="JACOPH010000003">
    <property type="protein sequence ID" value="MBC5713795.1"/>
    <property type="molecule type" value="Genomic_DNA"/>
</dbReference>
<evidence type="ECO:0000256" key="3">
    <source>
        <dbReference type="ARBA" id="ARBA00022692"/>
    </source>
</evidence>
<organism evidence="7 8">
    <name type="scientific">Roseburia zhanii</name>
    <dbReference type="NCBI Taxonomy" id="2763064"/>
    <lineage>
        <taxon>Bacteria</taxon>
        <taxon>Bacillati</taxon>
        <taxon>Bacillota</taxon>
        <taxon>Clostridia</taxon>
        <taxon>Lachnospirales</taxon>
        <taxon>Lachnospiraceae</taxon>
        <taxon>Roseburia</taxon>
    </lineage>
</organism>
<feature type="transmembrane region" description="Helical" evidence="6">
    <location>
        <begin position="244"/>
        <end position="271"/>
    </location>
</feature>
<proteinExistence type="predicted"/>
<protein>
    <submittedName>
        <fullName evidence="7">YihY/virulence factor BrkB family protein</fullName>
    </submittedName>
</protein>
<feature type="transmembrane region" description="Helical" evidence="6">
    <location>
        <begin position="170"/>
        <end position="191"/>
    </location>
</feature>
<dbReference type="Proteomes" id="UP000606720">
    <property type="component" value="Unassembled WGS sequence"/>
</dbReference>
<evidence type="ECO:0000256" key="1">
    <source>
        <dbReference type="ARBA" id="ARBA00004651"/>
    </source>
</evidence>
<reference evidence="7" key="1">
    <citation type="submission" date="2020-08" db="EMBL/GenBank/DDBJ databases">
        <title>Genome public.</title>
        <authorList>
            <person name="Liu C."/>
            <person name="Sun Q."/>
        </authorList>
    </citation>
    <scope>NUCLEOTIDE SEQUENCE</scope>
    <source>
        <strain evidence="7">BX1005</strain>
    </source>
</reference>
<keyword evidence="3 6" id="KW-0812">Transmembrane</keyword>
<sequence length="285" mass="32571">MVWKLIKNGIVFSEKCKKDNISAFAAQSAFFMLLSLIPFLMVFSSLLQYTMVSEATLMHLVNSLMPEYIAPFLVSIINEVYHKSVGIVSVTAVVAIWSAARGVQYIASGLNQINGIRETRNWVLRRFWAAVYTIVFLFAIVAILVLLVFGNTIQEILIGYVPFLAKATAVFFRFRGLILFVFMCGLFTILYRTLPNNSDLKDRKLTFRNQFPGAVLCAVIWYMFSFGVSIYVDYFNGFSMYGSLTTIVLVMLWLYFGMYIMLLCGEINVLFGEKVIEFHKKHIKK</sequence>
<dbReference type="PIRSF" id="PIRSF035875">
    <property type="entry name" value="RNase_BN"/>
    <property type="match status" value="1"/>
</dbReference>
<dbReference type="InterPro" id="IPR017039">
    <property type="entry name" value="Virul_fac_BrkB"/>
</dbReference>